<organism evidence="8 9">
    <name type="scientific">Candidatus Syntrophocurvum alkaliphilum</name>
    <dbReference type="NCBI Taxonomy" id="2293317"/>
    <lineage>
        <taxon>Bacteria</taxon>
        <taxon>Bacillati</taxon>
        <taxon>Bacillota</taxon>
        <taxon>Clostridia</taxon>
        <taxon>Eubacteriales</taxon>
        <taxon>Syntrophomonadaceae</taxon>
        <taxon>Candidatus Syntrophocurvum</taxon>
    </lineage>
</organism>
<dbReference type="Pfam" id="PF02152">
    <property type="entry name" value="FolB"/>
    <property type="match status" value="1"/>
</dbReference>
<proteinExistence type="inferred from homology"/>
<evidence type="ECO:0000256" key="6">
    <source>
        <dbReference type="RuleBase" id="RU362079"/>
    </source>
</evidence>
<keyword evidence="4 6" id="KW-0289">Folate biosynthesis</keyword>
<comment type="function">
    <text evidence="6">Catalyzes the conversion of 7,8-dihydroneopterin to 6-hydroxymethyl-7,8-dihydropterin.</text>
</comment>
<comment type="similarity">
    <text evidence="3 6">Belongs to the DHNA family.</text>
</comment>
<evidence type="ECO:0000313" key="8">
    <source>
        <dbReference type="EMBL" id="QGU00512.1"/>
    </source>
</evidence>
<evidence type="ECO:0000259" key="7">
    <source>
        <dbReference type="SMART" id="SM00905"/>
    </source>
</evidence>
<dbReference type="NCBIfam" id="TIGR00526">
    <property type="entry name" value="folB_dom"/>
    <property type="match status" value="1"/>
</dbReference>
<keyword evidence="5 6" id="KW-0456">Lyase</keyword>
<dbReference type="CDD" id="cd00534">
    <property type="entry name" value="DHNA_DHNTPE"/>
    <property type="match status" value="1"/>
</dbReference>
<dbReference type="AlphaFoldDB" id="A0A6I6DDA2"/>
<feature type="domain" description="Dihydroneopterin aldolase/epimerase" evidence="7">
    <location>
        <begin position="4"/>
        <end position="116"/>
    </location>
</feature>
<evidence type="ECO:0000313" key="9">
    <source>
        <dbReference type="Proteomes" id="UP000426444"/>
    </source>
</evidence>
<evidence type="ECO:0000256" key="3">
    <source>
        <dbReference type="ARBA" id="ARBA00005708"/>
    </source>
</evidence>
<dbReference type="InterPro" id="IPR006157">
    <property type="entry name" value="FolB_dom"/>
</dbReference>
<name>A0A6I6DDA2_9FIRM</name>
<dbReference type="PANTHER" id="PTHR42844">
    <property type="entry name" value="DIHYDRONEOPTERIN ALDOLASE 1-RELATED"/>
    <property type="match status" value="1"/>
</dbReference>
<dbReference type="OrthoDB" id="9808041at2"/>
<dbReference type="GO" id="GO:0004150">
    <property type="term" value="F:dihydroneopterin aldolase activity"/>
    <property type="evidence" value="ECO:0007669"/>
    <property type="project" value="UniProtKB-UniRule"/>
</dbReference>
<protein>
    <recommendedName>
        <fullName evidence="6">7,8-dihydroneopterin aldolase</fullName>
        <ecNumber evidence="6">4.1.2.25</ecNumber>
    </recommendedName>
</protein>
<dbReference type="NCBIfam" id="TIGR00525">
    <property type="entry name" value="folB"/>
    <property type="match status" value="1"/>
</dbReference>
<evidence type="ECO:0000256" key="1">
    <source>
        <dbReference type="ARBA" id="ARBA00001353"/>
    </source>
</evidence>
<dbReference type="Proteomes" id="UP000426444">
    <property type="component" value="Chromosome"/>
</dbReference>
<evidence type="ECO:0000256" key="4">
    <source>
        <dbReference type="ARBA" id="ARBA00022909"/>
    </source>
</evidence>
<sequence>MDSIIAKGMTFMGKHGVLPDEKVNPQRFVVDLEIFIPLSEAGLSDDLKKTINYDSVFNQVKKVVENESYDLIEALAENIAASLLLRFPIAGLEVTVYKPEAPVEGMFNYFAVKIKRFRK</sequence>
<keyword evidence="9" id="KW-1185">Reference proteome</keyword>
<dbReference type="PANTHER" id="PTHR42844:SF1">
    <property type="entry name" value="DIHYDRONEOPTERIN ALDOLASE 1-RELATED"/>
    <property type="match status" value="1"/>
</dbReference>
<dbReference type="InterPro" id="IPR006156">
    <property type="entry name" value="Dihydroneopterin_aldolase"/>
</dbReference>
<dbReference type="EC" id="4.1.2.25" evidence="6"/>
<dbReference type="FunFam" id="3.30.1130.10:FF:000003">
    <property type="entry name" value="7,8-dihydroneopterin aldolase"/>
    <property type="match status" value="1"/>
</dbReference>
<dbReference type="RefSeq" id="WP_156204288.1">
    <property type="nucleotide sequence ID" value="NZ_CP046457.1"/>
</dbReference>
<dbReference type="Gene3D" id="3.30.1130.10">
    <property type="match status" value="1"/>
</dbReference>
<dbReference type="SMART" id="SM00905">
    <property type="entry name" value="FolB"/>
    <property type="match status" value="1"/>
</dbReference>
<dbReference type="KEGG" id="salq:SYNTR_1918"/>
<evidence type="ECO:0000256" key="5">
    <source>
        <dbReference type="ARBA" id="ARBA00023239"/>
    </source>
</evidence>
<accession>A0A6I6DDA2</accession>
<dbReference type="GO" id="GO:0005737">
    <property type="term" value="C:cytoplasm"/>
    <property type="evidence" value="ECO:0007669"/>
    <property type="project" value="TreeGrafter"/>
</dbReference>
<dbReference type="SUPFAM" id="SSF55620">
    <property type="entry name" value="Tetrahydrobiopterin biosynthesis enzymes-like"/>
    <property type="match status" value="1"/>
</dbReference>
<dbReference type="EMBL" id="CP046457">
    <property type="protein sequence ID" value="QGU00512.1"/>
    <property type="molecule type" value="Genomic_DNA"/>
</dbReference>
<evidence type="ECO:0000256" key="2">
    <source>
        <dbReference type="ARBA" id="ARBA00005013"/>
    </source>
</evidence>
<comment type="pathway">
    <text evidence="2 6">Cofactor biosynthesis; tetrahydrofolate biosynthesis; 2-amino-4-hydroxy-6-hydroxymethyl-7,8-dihydropteridine diphosphate from 7,8-dihydroneopterin triphosphate: step 3/4.</text>
</comment>
<comment type="catalytic activity">
    <reaction evidence="1 6">
        <text>7,8-dihydroneopterin = 6-hydroxymethyl-7,8-dihydropterin + glycolaldehyde</text>
        <dbReference type="Rhea" id="RHEA:10540"/>
        <dbReference type="ChEBI" id="CHEBI:17001"/>
        <dbReference type="ChEBI" id="CHEBI:17071"/>
        <dbReference type="ChEBI" id="CHEBI:44841"/>
        <dbReference type="EC" id="4.1.2.25"/>
    </reaction>
</comment>
<dbReference type="InterPro" id="IPR043133">
    <property type="entry name" value="GTP-CH-I_C/QueF"/>
</dbReference>
<dbReference type="GO" id="GO:0046656">
    <property type="term" value="P:folic acid biosynthetic process"/>
    <property type="evidence" value="ECO:0007669"/>
    <property type="project" value="UniProtKB-UniRule"/>
</dbReference>
<gene>
    <name evidence="8" type="ORF">SYNTR_1918</name>
</gene>
<reference evidence="9" key="1">
    <citation type="journal article" date="2019" name="Microbiology">
        <title>Complete Genome Sequence of an Uncultured Bacterium of the Candidate Phylum Bipolaricaulota.</title>
        <authorList>
            <person name="Kadnikov V.V."/>
            <person name="Mardanov A.V."/>
            <person name="Beletsky A.V."/>
            <person name="Frank Y.A."/>
            <person name="Karnachuk O.V."/>
            <person name="Ravin N.V."/>
        </authorList>
    </citation>
    <scope>NUCLEOTIDE SEQUENCE [LARGE SCALE GENOMIC DNA]</scope>
</reference>
<dbReference type="UniPathway" id="UPA00077">
    <property type="reaction ID" value="UER00154"/>
</dbReference>
<dbReference type="GO" id="GO:0046654">
    <property type="term" value="P:tetrahydrofolate biosynthetic process"/>
    <property type="evidence" value="ECO:0007669"/>
    <property type="project" value="UniProtKB-UniRule"/>
</dbReference>